<evidence type="ECO:0008006" key="4">
    <source>
        <dbReference type="Google" id="ProtNLM"/>
    </source>
</evidence>
<feature type="chain" id="PRO_5028907137" description="Porin" evidence="1">
    <location>
        <begin position="22"/>
        <end position="234"/>
    </location>
</feature>
<protein>
    <recommendedName>
        <fullName evidence="4">Porin</fullName>
    </recommendedName>
</protein>
<dbReference type="InterPro" id="IPR010239">
    <property type="entry name" value="CHP02001"/>
</dbReference>
<dbReference type="Pfam" id="PF09694">
    <property type="entry name" value="Gcw_chp"/>
    <property type="match status" value="1"/>
</dbReference>
<accession>A0A7D4BV45</accession>
<dbReference type="Proteomes" id="UP000504693">
    <property type="component" value="Chromosome"/>
</dbReference>
<keyword evidence="1" id="KW-0732">Signal</keyword>
<evidence type="ECO:0000313" key="3">
    <source>
        <dbReference type="Proteomes" id="UP000504693"/>
    </source>
</evidence>
<reference evidence="2 3" key="1">
    <citation type="submission" date="2020-05" db="EMBL/GenBank/DDBJ databases">
        <title>Erythrobacter mangrovi sp. nov., isolated from rhizosphere soil of mangrove plant (Kandelia candel).</title>
        <authorList>
            <person name="Ye Y.H."/>
        </authorList>
    </citation>
    <scope>NUCLEOTIDE SEQUENCE [LARGE SCALE GENOMIC DNA]</scope>
    <source>
        <strain evidence="2 3">EB310</strain>
    </source>
</reference>
<dbReference type="KEGG" id="emv:HQR01_08170"/>
<dbReference type="RefSeq" id="WP_173214155.1">
    <property type="nucleotide sequence ID" value="NZ_CP053921.1"/>
</dbReference>
<organism evidence="2 3">
    <name type="scientific">Erythrobacter mangrovi</name>
    <dbReference type="NCBI Taxonomy" id="2739433"/>
    <lineage>
        <taxon>Bacteria</taxon>
        <taxon>Pseudomonadati</taxon>
        <taxon>Pseudomonadota</taxon>
        <taxon>Alphaproteobacteria</taxon>
        <taxon>Sphingomonadales</taxon>
        <taxon>Erythrobacteraceae</taxon>
        <taxon>Erythrobacter/Porphyrobacter group</taxon>
        <taxon>Erythrobacter</taxon>
    </lineage>
</organism>
<gene>
    <name evidence="2" type="ORF">HQR01_08170</name>
</gene>
<evidence type="ECO:0000313" key="2">
    <source>
        <dbReference type="EMBL" id="QKG71347.1"/>
    </source>
</evidence>
<dbReference type="SUPFAM" id="SSF56935">
    <property type="entry name" value="Porins"/>
    <property type="match status" value="1"/>
</dbReference>
<feature type="signal peptide" evidence="1">
    <location>
        <begin position="1"/>
        <end position="21"/>
    </location>
</feature>
<name>A0A7D4BV45_9SPHN</name>
<proteinExistence type="predicted"/>
<sequence length="234" mass="24743">MRRIVSVLALPLMFASTAAWAQDDEGEESTGAWEIDAEIGVLSDYRFRGISLSSKDPEVTAEVSVAHESGFYAGVWASNVAINDGADDVELDLYAGFAPEVGAVSFDFGAVYYLYPSNSEFNYIEFLASAGTTVGPATVTVGVAYAPSQDNIGNQDNTYVYINGDLPIGDTPLSLHGQFGLEDGAFADSKRDWLLGASYDLGGGLTATLDYVDTARAYTSLGDATVVASLAFAF</sequence>
<dbReference type="Gene3D" id="2.40.160.10">
    <property type="entry name" value="Porin"/>
    <property type="match status" value="1"/>
</dbReference>
<evidence type="ECO:0000256" key="1">
    <source>
        <dbReference type="SAM" id="SignalP"/>
    </source>
</evidence>
<dbReference type="NCBIfam" id="TIGR02001">
    <property type="entry name" value="gcw_chp"/>
    <property type="match status" value="1"/>
</dbReference>
<dbReference type="EMBL" id="CP053921">
    <property type="protein sequence ID" value="QKG71347.1"/>
    <property type="molecule type" value="Genomic_DNA"/>
</dbReference>
<keyword evidence="3" id="KW-1185">Reference proteome</keyword>
<dbReference type="AlphaFoldDB" id="A0A7D4BV45"/>
<dbReference type="InterPro" id="IPR023614">
    <property type="entry name" value="Porin_dom_sf"/>
</dbReference>